<sequence>MASRFTLRSNYVVTGGTKGIGLAITKSLLTNGAKRVLICARTASDVESSVDALRNEFCSGNTTNSDSSVEITGIACDVSSEEGRASLVKAVQSTFENGELHGLINNVGMNIRKSIAEQTPAEYRKLMSTNVDSVYFLCKNLEECLKLGAVDGRFSCVVNVASMAGCFSSGTGCVYGMTKAAIIQLTKILACEWAKHNIRVNATAPWMTMTPMLEDAVKADPSALDKVRDWTPNHRLSSAEEASDPVVFLCMDASNYITGQCIGVDGGLSAQGFDGPVVTPS</sequence>
<dbReference type="InterPro" id="IPR057326">
    <property type="entry name" value="KR_dom"/>
</dbReference>
<dbReference type="FunFam" id="3.40.50.720:FF:000084">
    <property type="entry name" value="Short-chain dehydrogenase reductase"/>
    <property type="match status" value="1"/>
</dbReference>
<protein>
    <recommendedName>
        <fullName evidence="2">Ketoreductase domain-containing protein</fullName>
    </recommendedName>
</protein>
<organism evidence="3">
    <name type="scientific">Leptocylindrus danicus</name>
    <dbReference type="NCBI Taxonomy" id="163516"/>
    <lineage>
        <taxon>Eukaryota</taxon>
        <taxon>Sar</taxon>
        <taxon>Stramenopiles</taxon>
        <taxon>Ochrophyta</taxon>
        <taxon>Bacillariophyta</taxon>
        <taxon>Coscinodiscophyceae</taxon>
        <taxon>Chaetocerotophycidae</taxon>
        <taxon>Leptocylindrales</taxon>
        <taxon>Leptocylindraceae</taxon>
        <taxon>Leptocylindrus</taxon>
    </lineage>
</organism>
<proteinExistence type="predicted"/>
<name>A0A7S2KDX0_9STRA</name>
<evidence type="ECO:0000313" key="3">
    <source>
        <dbReference type="EMBL" id="CAD9574035.1"/>
    </source>
</evidence>
<gene>
    <name evidence="3" type="ORF">LDAN0321_LOCUS8366</name>
</gene>
<keyword evidence="1" id="KW-0560">Oxidoreductase</keyword>
<dbReference type="InterPro" id="IPR036291">
    <property type="entry name" value="NAD(P)-bd_dom_sf"/>
</dbReference>
<dbReference type="EMBL" id="HBGY01013069">
    <property type="protein sequence ID" value="CAD9574035.1"/>
    <property type="molecule type" value="Transcribed_RNA"/>
</dbReference>
<dbReference type="PROSITE" id="PS00061">
    <property type="entry name" value="ADH_SHORT"/>
    <property type="match status" value="1"/>
</dbReference>
<dbReference type="SUPFAM" id="SSF51735">
    <property type="entry name" value="NAD(P)-binding Rossmann-fold domains"/>
    <property type="match status" value="1"/>
</dbReference>
<dbReference type="Pfam" id="PF13561">
    <property type="entry name" value="adh_short_C2"/>
    <property type="match status" value="1"/>
</dbReference>
<dbReference type="Gene3D" id="3.40.50.720">
    <property type="entry name" value="NAD(P)-binding Rossmann-like Domain"/>
    <property type="match status" value="1"/>
</dbReference>
<dbReference type="GO" id="GO:0016491">
    <property type="term" value="F:oxidoreductase activity"/>
    <property type="evidence" value="ECO:0007669"/>
    <property type="project" value="UniProtKB-KW"/>
</dbReference>
<dbReference type="PANTHER" id="PTHR42898:SF6">
    <property type="entry name" value="NADP-DEPENDENT MANNITOL DEHYDROGENASE"/>
    <property type="match status" value="1"/>
</dbReference>
<dbReference type="PANTHER" id="PTHR42898">
    <property type="entry name" value="TROPINONE REDUCTASE"/>
    <property type="match status" value="1"/>
</dbReference>
<dbReference type="AlphaFoldDB" id="A0A7S2KDX0"/>
<accession>A0A7S2KDX0</accession>
<dbReference type="InterPro" id="IPR045000">
    <property type="entry name" value="TR"/>
</dbReference>
<dbReference type="InterPro" id="IPR020904">
    <property type="entry name" value="Sc_DH/Rdtase_CS"/>
</dbReference>
<reference evidence="3" key="1">
    <citation type="submission" date="2021-01" db="EMBL/GenBank/DDBJ databases">
        <authorList>
            <person name="Corre E."/>
            <person name="Pelletier E."/>
            <person name="Niang G."/>
            <person name="Scheremetjew M."/>
            <person name="Finn R."/>
            <person name="Kale V."/>
            <person name="Holt S."/>
            <person name="Cochrane G."/>
            <person name="Meng A."/>
            <person name="Brown T."/>
            <person name="Cohen L."/>
        </authorList>
    </citation>
    <scope>NUCLEOTIDE SEQUENCE</scope>
    <source>
        <strain evidence="3">B650</strain>
    </source>
</reference>
<evidence type="ECO:0000259" key="2">
    <source>
        <dbReference type="SMART" id="SM00822"/>
    </source>
</evidence>
<dbReference type="PRINTS" id="PR00081">
    <property type="entry name" value="GDHRDH"/>
</dbReference>
<feature type="domain" description="Ketoreductase" evidence="2">
    <location>
        <begin position="9"/>
        <end position="166"/>
    </location>
</feature>
<dbReference type="PRINTS" id="PR00080">
    <property type="entry name" value="SDRFAMILY"/>
</dbReference>
<evidence type="ECO:0000256" key="1">
    <source>
        <dbReference type="ARBA" id="ARBA00023002"/>
    </source>
</evidence>
<dbReference type="InterPro" id="IPR002347">
    <property type="entry name" value="SDR_fam"/>
</dbReference>
<dbReference type="SMART" id="SM00822">
    <property type="entry name" value="PKS_KR"/>
    <property type="match status" value="1"/>
</dbReference>